<dbReference type="Proteomes" id="UP000009061">
    <property type="component" value="Chromosome"/>
</dbReference>
<feature type="transmembrane region" description="Helical" evidence="6">
    <location>
        <begin position="70"/>
        <end position="95"/>
    </location>
</feature>
<evidence type="ECO:0000256" key="3">
    <source>
        <dbReference type="ARBA" id="ARBA00022692"/>
    </source>
</evidence>
<evidence type="ECO:0000313" key="8">
    <source>
        <dbReference type="Proteomes" id="UP000009061"/>
    </source>
</evidence>
<evidence type="ECO:0000256" key="2">
    <source>
        <dbReference type="ARBA" id="ARBA00009773"/>
    </source>
</evidence>
<dbReference type="GO" id="GO:0016020">
    <property type="term" value="C:membrane"/>
    <property type="evidence" value="ECO:0007669"/>
    <property type="project" value="UniProtKB-SubCell"/>
</dbReference>
<dbReference type="AlphaFoldDB" id="H6Q4E3"/>
<proteinExistence type="inferred from homology"/>
<feature type="transmembrane region" description="Helical" evidence="6">
    <location>
        <begin position="271"/>
        <end position="289"/>
    </location>
</feature>
<keyword evidence="4 6" id="KW-1133">Transmembrane helix</keyword>
<feature type="transmembrane region" description="Helical" evidence="6">
    <location>
        <begin position="213"/>
        <end position="232"/>
    </location>
</feature>
<feature type="transmembrane region" description="Helical" evidence="6">
    <location>
        <begin position="16"/>
        <end position="35"/>
    </location>
</feature>
<evidence type="ECO:0000256" key="4">
    <source>
        <dbReference type="ARBA" id="ARBA00022989"/>
    </source>
</evidence>
<evidence type="ECO:0000313" key="7">
    <source>
        <dbReference type="EMBL" id="AFA41003.1"/>
    </source>
</evidence>
<dbReference type="Pfam" id="PF01594">
    <property type="entry name" value="AI-2E_transport"/>
    <property type="match status" value="1"/>
</dbReference>
<keyword evidence="8" id="KW-1185">Reference proteome</keyword>
<feature type="transmembrane region" description="Helical" evidence="6">
    <location>
        <begin position="41"/>
        <end position="58"/>
    </location>
</feature>
<dbReference type="HOGENOM" id="CLU_798794_0_0_6"/>
<dbReference type="EMBL" id="CP003315">
    <property type="protein sequence ID" value="AFA41003.1"/>
    <property type="molecule type" value="Genomic_DNA"/>
</dbReference>
<accession>H6Q4E3</accession>
<keyword evidence="3 6" id="KW-0812">Transmembrane</keyword>
<evidence type="ECO:0000256" key="6">
    <source>
        <dbReference type="SAM" id="Phobius"/>
    </source>
</evidence>
<keyword evidence="5 6" id="KW-0472">Membrane</keyword>
<dbReference type="KEGG" id="wgl:WIGMOR_0152"/>
<gene>
    <name evidence="7" type="ORF">WIGMOR_0152</name>
</gene>
<organism evidence="7 8">
    <name type="scientific">Wigglesworthia glossinidia endosymbiont of Glossina morsitans morsitans</name>
    <name type="common">Yale colony</name>
    <dbReference type="NCBI Taxonomy" id="1142511"/>
    <lineage>
        <taxon>Bacteria</taxon>
        <taxon>Pseudomonadati</taxon>
        <taxon>Pseudomonadota</taxon>
        <taxon>Gammaproteobacteria</taxon>
        <taxon>Enterobacterales</taxon>
        <taxon>Erwiniaceae</taxon>
        <taxon>Wigglesworthia</taxon>
    </lineage>
</organism>
<feature type="transmembrane region" description="Helical" evidence="6">
    <location>
        <begin position="156"/>
        <end position="175"/>
    </location>
</feature>
<comment type="similarity">
    <text evidence="2">Belongs to the autoinducer-2 exporter (AI-2E) (TC 2.A.86) family.</text>
</comment>
<protein>
    <submittedName>
        <fullName evidence="7">Putative membrane protein</fullName>
    </submittedName>
</protein>
<sequence>MEKTMILDITKKKEKIANFWSLVLFITCILLSIPLHLFPCYISGFIAYNIVLKITPFFSKIITNCQLRWIIVALMFIFCIILITVIIFSLIIIILSDLQYIIDIFTQNTDYFSNINKYVPNNFSSFFLDHTKSLKDYFIDLIKDNLILIKHAGKNLLHGLITIFISFVIGILIAINQLTAQKKNTTLLINKIQVRFEYFSNSLKDIFFSQIKISLVNTFLTALIILVIFPIYRIHLPLSKTLIMATFVFGLIPIIGNFISNCILIASALSISLKISGIMLLYLVFIHKLEYFLNAKIIGNRIHSKSWELLLSMLIFEAFFGIEGLVVAPIFYAYLKKELQVAKII</sequence>
<dbReference type="STRING" id="1142511.WIGMOR_0152"/>
<dbReference type="InterPro" id="IPR002549">
    <property type="entry name" value="AI-2E-like"/>
</dbReference>
<comment type="subcellular location">
    <subcellularLocation>
        <location evidence="1">Membrane</location>
        <topology evidence="1">Multi-pass membrane protein</topology>
    </subcellularLocation>
</comment>
<evidence type="ECO:0000256" key="1">
    <source>
        <dbReference type="ARBA" id="ARBA00004141"/>
    </source>
</evidence>
<reference evidence="7 8" key="1">
    <citation type="journal article" date="2012" name="MBio">
        <title>Insight into the transmission biology and species-specific functional capabilities of tsetse (Diptera: glossinidae) obligate symbiont wigglesworthia.</title>
        <authorList>
            <person name="Rio R.V."/>
            <person name="Symula R.E."/>
            <person name="Wang J."/>
            <person name="Lohs C."/>
            <person name="Wu Y.N."/>
            <person name="Snyder A.K."/>
            <person name="Bjornson R.D."/>
            <person name="Oshima K."/>
            <person name="Biehl B.S."/>
            <person name="Perna N.T."/>
            <person name="Hattori M."/>
            <person name="Aksoy S."/>
        </authorList>
    </citation>
    <scope>NUCLEOTIDE SEQUENCE [LARGE SCALE GENOMIC DNA]</scope>
    <source>
        <strain evidence="7">WGM</strain>
    </source>
</reference>
<feature type="transmembrane region" description="Helical" evidence="6">
    <location>
        <begin position="238"/>
        <end position="259"/>
    </location>
</feature>
<evidence type="ECO:0000256" key="5">
    <source>
        <dbReference type="ARBA" id="ARBA00023136"/>
    </source>
</evidence>
<dbReference type="OrthoDB" id="8113193at2"/>
<dbReference type="eggNOG" id="COG0628">
    <property type="taxonomic scope" value="Bacteria"/>
</dbReference>
<feature type="transmembrane region" description="Helical" evidence="6">
    <location>
        <begin position="309"/>
        <end position="335"/>
    </location>
</feature>
<name>H6Q4E3_WIGGL</name>